<keyword evidence="7" id="KW-1185">Reference proteome</keyword>
<comment type="caution">
    <text evidence="6">The sequence shown here is derived from an EMBL/GenBank/DDBJ whole genome shotgun (WGS) entry which is preliminary data.</text>
</comment>
<evidence type="ECO:0000259" key="4">
    <source>
        <dbReference type="PROSITE" id="PS50110"/>
    </source>
</evidence>
<protein>
    <submittedName>
        <fullName evidence="6">Response regulator transcription factor</fullName>
    </submittedName>
</protein>
<gene>
    <name evidence="6" type="ORF">NJR55_01820</name>
</gene>
<dbReference type="InterPro" id="IPR001789">
    <property type="entry name" value="Sig_transdc_resp-reg_receiver"/>
</dbReference>
<dbReference type="GO" id="GO:0000156">
    <property type="term" value="F:phosphorelay response regulator activity"/>
    <property type="evidence" value="ECO:0007669"/>
    <property type="project" value="TreeGrafter"/>
</dbReference>
<dbReference type="GO" id="GO:0005829">
    <property type="term" value="C:cytosol"/>
    <property type="evidence" value="ECO:0007669"/>
    <property type="project" value="TreeGrafter"/>
</dbReference>
<dbReference type="CDD" id="cd00383">
    <property type="entry name" value="trans_reg_C"/>
    <property type="match status" value="1"/>
</dbReference>
<reference evidence="6" key="1">
    <citation type="submission" date="2022-06" db="EMBL/GenBank/DDBJ databases">
        <title>Idiomarina rhizosphaerae M1R2S28.</title>
        <authorList>
            <person name="Sun J.-Q."/>
            <person name="Li L.-F."/>
        </authorList>
    </citation>
    <scope>NUCLEOTIDE SEQUENCE</scope>
    <source>
        <strain evidence="6">M1R2S28</strain>
    </source>
</reference>
<dbReference type="InterPro" id="IPR001867">
    <property type="entry name" value="OmpR/PhoB-type_DNA-bd"/>
</dbReference>
<evidence type="ECO:0000256" key="3">
    <source>
        <dbReference type="PROSITE-ProRule" id="PRU01091"/>
    </source>
</evidence>
<sequence length="226" mass="25347">MRILLVEDDVNIAETLIAYIEKQGFVVDLADSLSMAKTALLDNEFDLLLLDRLLPDGDGISLLNFLDSQQKPQRVILLTALADIDNKVTGLESGAHDYIAKPFEPRELLARIRNVLRHPLPINHEIKTFGPLSFDVESRCFQVNGATLGLRRTEALVLEALMSRPGTLITREALESRVYGYDKLVSSNTLESQISRLRKHLGEYTDKIKIQTVRGIGYSLIETKTT</sequence>
<dbReference type="SMART" id="SM00448">
    <property type="entry name" value="REC"/>
    <property type="match status" value="1"/>
</dbReference>
<dbReference type="PROSITE" id="PS51755">
    <property type="entry name" value="OMPR_PHOB"/>
    <property type="match status" value="1"/>
</dbReference>
<dbReference type="InterPro" id="IPR039420">
    <property type="entry name" value="WalR-like"/>
</dbReference>
<dbReference type="InterPro" id="IPR036388">
    <property type="entry name" value="WH-like_DNA-bd_sf"/>
</dbReference>
<accession>A0A9X2FVQ6</accession>
<name>A0A9X2FVQ6_9GAMM</name>
<dbReference type="SUPFAM" id="SSF52172">
    <property type="entry name" value="CheY-like"/>
    <property type="match status" value="1"/>
</dbReference>
<dbReference type="Gene3D" id="6.10.250.690">
    <property type="match status" value="1"/>
</dbReference>
<dbReference type="Gene3D" id="3.40.50.2300">
    <property type="match status" value="1"/>
</dbReference>
<evidence type="ECO:0000313" key="7">
    <source>
        <dbReference type="Proteomes" id="UP001139474"/>
    </source>
</evidence>
<dbReference type="GO" id="GO:0000976">
    <property type="term" value="F:transcription cis-regulatory region binding"/>
    <property type="evidence" value="ECO:0007669"/>
    <property type="project" value="TreeGrafter"/>
</dbReference>
<dbReference type="PANTHER" id="PTHR48111:SF36">
    <property type="entry name" value="TRANSCRIPTIONAL REGULATORY PROTEIN CUTR"/>
    <property type="match status" value="1"/>
</dbReference>
<dbReference type="InterPro" id="IPR011006">
    <property type="entry name" value="CheY-like_superfamily"/>
</dbReference>
<feature type="modified residue" description="4-aspartylphosphate" evidence="2">
    <location>
        <position position="51"/>
    </location>
</feature>
<dbReference type="GO" id="GO:0032993">
    <property type="term" value="C:protein-DNA complex"/>
    <property type="evidence" value="ECO:0007669"/>
    <property type="project" value="TreeGrafter"/>
</dbReference>
<evidence type="ECO:0000256" key="2">
    <source>
        <dbReference type="PROSITE-ProRule" id="PRU00169"/>
    </source>
</evidence>
<dbReference type="PROSITE" id="PS50110">
    <property type="entry name" value="RESPONSE_REGULATORY"/>
    <property type="match status" value="1"/>
</dbReference>
<proteinExistence type="predicted"/>
<keyword evidence="1 3" id="KW-0238">DNA-binding</keyword>
<dbReference type="SMART" id="SM00862">
    <property type="entry name" value="Trans_reg_C"/>
    <property type="match status" value="1"/>
</dbReference>
<dbReference type="Pfam" id="PF00072">
    <property type="entry name" value="Response_reg"/>
    <property type="match status" value="1"/>
</dbReference>
<dbReference type="EMBL" id="JAMZDE010000001">
    <property type="protein sequence ID" value="MCP1338319.1"/>
    <property type="molecule type" value="Genomic_DNA"/>
</dbReference>
<evidence type="ECO:0000259" key="5">
    <source>
        <dbReference type="PROSITE" id="PS51755"/>
    </source>
</evidence>
<dbReference type="Pfam" id="PF00486">
    <property type="entry name" value="Trans_reg_C"/>
    <property type="match status" value="1"/>
</dbReference>
<dbReference type="AlphaFoldDB" id="A0A9X2FVQ6"/>
<organism evidence="6 7">
    <name type="scientific">Idiomarina rhizosphaerae</name>
    <dbReference type="NCBI Taxonomy" id="2961572"/>
    <lineage>
        <taxon>Bacteria</taxon>
        <taxon>Pseudomonadati</taxon>
        <taxon>Pseudomonadota</taxon>
        <taxon>Gammaproteobacteria</taxon>
        <taxon>Alteromonadales</taxon>
        <taxon>Idiomarinaceae</taxon>
        <taxon>Idiomarina</taxon>
    </lineage>
</organism>
<feature type="domain" description="OmpR/PhoB-type" evidence="5">
    <location>
        <begin position="124"/>
        <end position="222"/>
    </location>
</feature>
<dbReference type="RefSeq" id="WP_253617327.1">
    <property type="nucleotide sequence ID" value="NZ_JAMZDE010000001.1"/>
</dbReference>
<dbReference type="Proteomes" id="UP001139474">
    <property type="component" value="Unassembled WGS sequence"/>
</dbReference>
<feature type="domain" description="Response regulatory" evidence="4">
    <location>
        <begin position="2"/>
        <end position="116"/>
    </location>
</feature>
<evidence type="ECO:0000313" key="6">
    <source>
        <dbReference type="EMBL" id="MCP1338319.1"/>
    </source>
</evidence>
<dbReference type="PANTHER" id="PTHR48111">
    <property type="entry name" value="REGULATOR OF RPOS"/>
    <property type="match status" value="1"/>
</dbReference>
<evidence type="ECO:0000256" key="1">
    <source>
        <dbReference type="ARBA" id="ARBA00023125"/>
    </source>
</evidence>
<dbReference type="GO" id="GO:0006355">
    <property type="term" value="P:regulation of DNA-templated transcription"/>
    <property type="evidence" value="ECO:0007669"/>
    <property type="project" value="InterPro"/>
</dbReference>
<feature type="DNA-binding region" description="OmpR/PhoB-type" evidence="3">
    <location>
        <begin position="124"/>
        <end position="222"/>
    </location>
</feature>
<dbReference type="Gene3D" id="1.10.10.10">
    <property type="entry name" value="Winged helix-like DNA-binding domain superfamily/Winged helix DNA-binding domain"/>
    <property type="match status" value="1"/>
</dbReference>
<keyword evidence="2" id="KW-0597">Phosphoprotein</keyword>